<accession>A0A6J1D5V3</accession>
<protein>
    <submittedName>
        <fullName evidence="4">Uncharacterized protein LOC111017318</fullName>
    </submittedName>
</protein>
<evidence type="ECO:0000256" key="1">
    <source>
        <dbReference type="SAM" id="MobiDB-lite"/>
    </source>
</evidence>
<dbReference type="GO" id="GO:0009535">
    <property type="term" value="C:chloroplast thylakoid membrane"/>
    <property type="evidence" value="ECO:0007669"/>
    <property type="project" value="TreeGrafter"/>
</dbReference>
<feature type="compositionally biased region" description="Polar residues" evidence="1">
    <location>
        <begin position="162"/>
        <end position="175"/>
    </location>
</feature>
<keyword evidence="2" id="KW-0812">Transmembrane</keyword>
<dbReference type="RefSeq" id="XP_022148727.1">
    <property type="nucleotide sequence ID" value="XM_022293035.1"/>
</dbReference>
<sequence>MLSLHSLFNQNQWPLSSPPLSATKKCYGVLRRRNGHPFPSSAARSCIVCARERDSQQFEMDPDKARQALQELDQQLQSFSKKQVTPPKMKAQDMKLPRNQIRGEMSEISGSLLANSAVFLFIFSILYNVLFYTVIKPSIDGPLTSSISSEREPTEPPVLQQLPLSSEFIPSSPLS</sequence>
<reference evidence="4" key="1">
    <citation type="submission" date="2025-08" db="UniProtKB">
        <authorList>
            <consortium name="RefSeq"/>
        </authorList>
    </citation>
    <scope>IDENTIFICATION</scope>
    <source>
        <strain evidence="4">OHB3-1</strain>
    </source>
</reference>
<proteinExistence type="predicted"/>
<dbReference type="AlphaFoldDB" id="A0A6J1D5V3"/>
<evidence type="ECO:0000313" key="4">
    <source>
        <dbReference type="RefSeq" id="XP_022148727.1"/>
    </source>
</evidence>
<evidence type="ECO:0000256" key="2">
    <source>
        <dbReference type="SAM" id="Phobius"/>
    </source>
</evidence>
<keyword evidence="2" id="KW-0472">Membrane</keyword>
<feature type="region of interest" description="Disordered" evidence="1">
    <location>
        <begin position="146"/>
        <end position="175"/>
    </location>
</feature>
<dbReference type="PANTHER" id="PTHR37716:SF1">
    <property type="entry name" value="OS07G0568900 PROTEIN"/>
    <property type="match status" value="1"/>
</dbReference>
<keyword evidence="2" id="KW-1133">Transmembrane helix</keyword>
<feature type="transmembrane region" description="Helical" evidence="2">
    <location>
        <begin position="112"/>
        <end position="135"/>
    </location>
</feature>
<dbReference type="PANTHER" id="PTHR37716">
    <property type="entry name" value="OS07G0568900 PROTEIN"/>
    <property type="match status" value="1"/>
</dbReference>
<name>A0A6J1D5V3_MOMCH</name>
<keyword evidence="3" id="KW-1185">Reference proteome</keyword>
<dbReference type="KEGG" id="mcha:111017318"/>
<gene>
    <name evidence="4" type="primary">LOC111017318</name>
</gene>
<dbReference type="OrthoDB" id="780445at2759"/>
<organism evidence="3 4">
    <name type="scientific">Momordica charantia</name>
    <name type="common">Bitter gourd</name>
    <name type="synonym">Balsam pear</name>
    <dbReference type="NCBI Taxonomy" id="3673"/>
    <lineage>
        <taxon>Eukaryota</taxon>
        <taxon>Viridiplantae</taxon>
        <taxon>Streptophyta</taxon>
        <taxon>Embryophyta</taxon>
        <taxon>Tracheophyta</taxon>
        <taxon>Spermatophyta</taxon>
        <taxon>Magnoliopsida</taxon>
        <taxon>eudicotyledons</taxon>
        <taxon>Gunneridae</taxon>
        <taxon>Pentapetalae</taxon>
        <taxon>rosids</taxon>
        <taxon>fabids</taxon>
        <taxon>Cucurbitales</taxon>
        <taxon>Cucurbitaceae</taxon>
        <taxon>Momordiceae</taxon>
        <taxon>Momordica</taxon>
    </lineage>
</organism>
<dbReference type="GeneID" id="111017318"/>
<dbReference type="Proteomes" id="UP000504603">
    <property type="component" value="Unplaced"/>
</dbReference>
<evidence type="ECO:0000313" key="3">
    <source>
        <dbReference type="Proteomes" id="UP000504603"/>
    </source>
</evidence>